<reference evidence="2 3" key="1">
    <citation type="submission" date="2017-12" db="EMBL/GenBank/DDBJ databases">
        <title>Sequencing the genomes of 1000 Actinobacteria strains.</title>
        <authorList>
            <person name="Klenk H.-P."/>
        </authorList>
    </citation>
    <scope>NUCLEOTIDE SEQUENCE [LARGE SCALE GENOMIC DNA]</scope>
    <source>
        <strain evidence="2 3">DSM 44489</strain>
    </source>
</reference>
<dbReference type="CDD" id="cd00093">
    <property type="entry name" value="HTH_XRE"/>
    <property type="match status" value="1"/>
</dbReference>
<accession>A0A2N3VL68</accession>
<dbReference type="SUPFAM" id="SSF47413">
    <property type="entry name" value="lambda repressor-like DNA-binding domains"/>
    <property type="match status" value="1"/>
</dbReference>
<dbReference type="GO" id="GO:0003677">
    <property type="term" value="F:DNA binding"/>
    <property type="evidence" value="ECO:0007669"/>
    <property type="project" value="InterPro"/>
</dbReference>
<evidence type="ECO:0000313" key="3">
    <source>
        <dbReference type="Proteomes" id="UP000233766"/>
    </source>
</evidence>
<evidence type="ECO:0000259" key="1">
    <source>
        <dbReference type="PROSITE" id="PS50943"/>
    </source>
</evidence>
<dbReference type="Gene3D" id="1.25.40.10">
    <property type="entry name" value="Tetratricopeptide repeat domain"/>
    <property type="match status" value="1"/>
</dbReference>
<dbReference type="RefSeq" id="WP_101467931.1">
    <property type="nucleotide sequence ID" value="NZ_PJMW01000002.1"/>
</dbReference>
<dbReference type="SMART" id="SM00530">
    <property type="entry name" value="HTH_XRE"/>
    <property type="match status" value="1"/>
</dbReference>
<dbReference type="Gene3D" id="1.10.260.40">
    <property type="entry name" value="lambda repressor-like DNA-binding domains"/>
    <property type="match status" value="1"/>
</dbReference>
<sequence>MEDQAPIGLRIKRHRERAGISRPVLGDRINRSSDWVKQIENGVLQPPKLSMLLAIADALGLADLADLTGNGHAVSVNLYAGARHDALGAVQAALTDFRRPSPGRAHNVVHLAERLRLAWEVRHASPDHRTQLGLVLPGLISDAQEAARAPGPGRREARRVLAGVYQLVDFFVAYQRDSSLVWMVADRALEQAYEADDPYLVASSSWSMVQALRDSGRWDEALALIEAGTAILAPYLDRDDTPDDWRGITGALHAEAALVHARRGRHGEACSAWDGADRWAKWLGSDYRHIQTSFGQAVQGANAVTLGVDLRRSGEALRAARALDENAIVSVPRRSRHLIEVARAYAQRDEGAAVLALLSKAHRTAPETISFNGFAKELLLGLTKRPPVGMAQDVRELCQRVGVAA</sequence>
<dbReference type="InterPro" id="IPR010982">
    <property type="entry name" value="Lambda_DNA-bd_dom_sf"/>
</dbReference>
<dbReference type="EMBL" id="PJMW01000002">
    <property type="protein sequence ID" value="PKV82357.1"/>
    <property type="molecule type" value="Genomic_DNA"/>
</dbReference>
<organism evidence="2 3">
    <name type="scientific">Nocardia fluminea</name>
    <dbReference type="NCBI Taxonomy" id="134984"/>
    <lineage>
        <taxon>Bacteria</taxon>
        <taxon>Bacillati</taxon>
        <taxon>Actinomycetota</taxon>
        <taxon>Actinomycetes</taxon>
        <taxon>Mycobacteriales</taxon>
        <taxon>Nocardiaceae</taxon>
        <taxon>Nocardia</taxon>
    </lineage>
</organism>
<dbReference type="AlphaFoldDB" id="A0A2N3VL68"/>
<name>A0A2N3VL68_9NOCA</name>
<dbReference type="Pfam" id="PF13560">
    <property type="entry name" value="HTH_31"/>
    <property type="match status" value="1"/>
</dbReference>
<dbReference type="OrthoDB" id="3504495at2"/>
<feature type="domain" description="HTH cro/C1-type" evidence="1">
    <location>
        <begin position="11"/>
        <end position="67"/>
    </location>
</feature>
<gene>
    <name evidence="2" type="ORF">ATK86_6844</name>
</gene>
<keyword evidence="3" id="KW-1185">Reference proteome</keyword>
<comment type="caution">
    <text evidence="2">The sequence shown here is derived from an EMBL/GenBank/DDBJ whole genome shotgun (WGS) entry which is preliminary data.</text>
</comment>
<dbReference type="InterPro" id="IPR001387">
    <property type="entry name" value="Cro/C1-type_HTH"/>
</dbReference>
<dbReference type="Proteomes" id="UP000233766">
    <property type="component" value="Unassembled WGS sequence"/>
</dbReference>
<protein>
    <submittedName>
        <fullName evidence="2">Helix-turn-helix protein</fullName>
    </submittedName>
</protein>
<dbReference type="PROSITE" id="PS50943">
    <property type="entry name" value="HTH_CROC1"/>
    <property type="match status" value="1"/>
</dbReference>
<proteinExistence type="predicted"/>
<dbReference type="InterPro" id="IPR011990">
    <property type="entry name" value="TPR-like_helical_dom_sf"/>
</dbReference>
<evidence type="ECO:0000313" key="2">
    <source>
        <dbReference type="EMBL" id="PKV82357.1"/>
    </source>
</evidence>